<dbReference type="InterPro" id="IPR001763">
    <property type="entry name" value="Rhodanese-like_dom"/>
</dbReference>
<feature type="domain" description="Rhodanese" evidence="1">
    <location>
        <begin position="22"/>
        <end position="109"/>
    </location>
</feature>
<keyword evidence="2" id="KW-0808">Transferase</keyword>
<dbReference type="Pfam" id="PF00581">
    <property type="entry name" value="Rhodanese"/>
    <property type="match status" value="1"/>
</dbReference>
<dbReference type="AlphaFoldDB" id="A0A0A0BAW7"/>
<dbReference type="EMBL" id="AXNT01000019">
    <property type="protein sequence ID" value="KGM03282.1"/>
    <property type="molecule type" value="Genomic_DNA"/>
</dbReference>
<reference evidence="2 3" key="1">
    <citation type="submission" date="2013-10" db="EMBL/GenBank/DDBJ databases">
        <authorList>
            <person name="Wang G."/>
            <person name="Zhuang W."/>
        </authorList>
    </citation>
    <scope>NUCLEOTIDE SEQUENCE [LARGE SCALE GENOMIC DNA]</scope>
    <source>
        <strain evidence="2 3">DSM 20118</strain>
    </source>
</reference>
<accession>A0A0A0BAW7</accession>
<dbReference type="PANTHER" id="PTHR43031">
    <property type="entry name" value="FAD-DEPENDENT OXIDOREDUCTASE"/>
    <property type="match status" value="1"/>
</dbReference>
<protein>
    <submittedName>
        <fullName evidence="2">Sulfurtransferase</fullName>
    </submittedName>
</protein>
<dbReference type="STRING" id="1408250.Q760_07240"/>
<evidence type="ECO:0000313" key="2">
    <source>
        <dbReference type="EMBL" id="KGM03282.1"/>
    </source>
</evidence>
<organism evidence="2 3">
    <name type="scientific">Cellulomonas cellasea DSM 20118</name>
    <dbReference type="NCBI Taxonomy" id="1408250"/>
    <lineage>
        <taxon>Bacteria</taxon>
        <taxon>Bacillati</taxon>
        <taxon>Actinomycetota</taxon>
        <taxon>Actinomycetes</taxon>
        <taxon>Micrococcales</taxon>
        <taxon>Cellulomonadaceae</taxon>
        <taxon>Cellulomonas</taxon>
    </lineage>
</organism>
<keyword evidence="3" id="KW-1185">Reference proteome</keyword>
<dbReference type="Gene3D" id="3.40.250.10">
    <property type="entry name" value="Rhodanese-like domain"/>
    <property type="match status" value="1"/>
</dbReference>
<dbReference type="PANTHER" id="PTHR43031:SF1">
    <property type="entry name" value="PYRIDINE NUCLEOTIDE-DISULPHIDE OXIDOREDUCTASE"/>
    <property type="match status" value="1"/>
</dbReference>
<comment type="caution">
    <text evidence="2">The sequence shown here is derived from an EMBL/GenBank/DDBJ whole genome shotgun (WGS) entry which is preliminary data.</text>
</comment>
<dbReference type="RefSeq" id="WP_034626218.1">
    <property type="nucleotide sequence ID" value="NZ_AXNT01000019.1"/>
</dbReference>
<gene>
    <name evidence="2" type="ORF">Q760_07240</name>
</gene>
<sequence length="113" mass="12112">MTLRDRTRRPRSVDAAEAVRLLDAGALLVDVRGDREWARAHVPGALHVPLRELEARAAELPDDRLLITFCTGGLLSRGAASLLTTLGLDAVNLARGLVEWRAAGGPLERGDGP</sequence>
<dbReference type="GO" id="GO:0016740">
    <property type="term" value="F:transferase activity"/>
    <property type="evidence" value="ECO:0007669"/>
    <property type="project" value="UniProtKB-KW"/>
</dbReference>
<dbReference type="CDD" id="cd00158">
    <property type="entry name" value="RHOD"/>
    <property type="match status" value="1"/>
</dbReference>
<dbReference type="OrthoDB" id="9802028at2"/>
<dbReference type="Proteomes" id="UP000029833">
    <property type="component" value="Unassembled WGS sequence"/>
</dbReference>
<evidence type="ECO:0000313" key="3">
    <source>
        <dbReference type="Proteomes" id="UP000029833"/>
    </source>
</evidence>
<dbReference type="InterPro" id="IPR036873">
    <property type="entry name" value="Rhodanese-like_dom_sf"/>
</dbReference>
<dbReference type="SMART" id="SM00450">
    <property type="entry name" value="RHOD"/>
    <property type="match status" value="1"/>
</dbReference>
<dbReference type="PROSITE" id="PS50206">
    <property type="entry name" value="RHODANESE_3"/>
    <property type="match status" value="1"/>
</dbReference>
<dbReference type="InterPro" id="IPR050229">
    <property type="entry name" value="GlpE_sulfurtransferase"/>
</dbReference>
<dbReference type="SUPFAM" id="SSF52821">
    <property type="entry name" value="Rhodanese/Cell cycle control phosphatase"/>
    <property type="match status" value="1"/>
</dbReference>
<proteinExistence type="predicted"/>
<name>A0A0A0BAW7_9CELL</name>
<evidence type="ECO:0000259" key="1">
    <source>
        <dbReference type="PROSITE" id="PS50206"/>
    </source>
</evidence>